<dbReference type="Gene3D" id="3.40.50.10260">
    <property type="entry name" value="YjeF N-terminal domain"/>
    <property type="match status" value="2"/>
</dbReference>
<dbReference type="GO" id="GO:0046872">
    <property type="term" value="F:metal ion binding"/>
    <property type="evidence" value="ECO:0007669"/>
    <property type="project" value="UniProtKB-KW"/>
</dbReference>
<organism evidence="3 4">
    <name type="scientific">Halteria grandinella</name>
    <dbReference type="NCBI Taxonomy" id="5974"/>
    <lineage>
        <taxon>Eukaryota</taxon>
        <taxon>Sar</taxon>
        <taxon>Alveolata</taxon>
        <taxon>Ciliophora</taxon>
        <taxon>Intramacronucleata</taxon>
        <taxon>Spirotrichea</taxon>
        <taxon>Stichotrichia</taxon>
        <taxon>Sporadotrichida</taxon>
        <taxon>Halteriidae</taxon>
        <taxon>Halteria</taxon>
    </lineage>
</organism>
<name>A0A8J8NIG6_HALGN</name>
<comment type="function">
    <text evidence="1">Catalyzes the epimerization of the S- and R-forms of NAD(P)HX, a damaged form of NAD(P)H that is a result of enzymatic or heat-dependent hydration. This is a prerequisite for the S-specific NAD(P)H-hydrate dehydratase to allow the repair of both epimers of NAD(P)HX.</text>
</comment>
<evidence type="ECO:0000313" key="4">
    <source>
        <dbReference type="Proteomes" id="UP000785679"/>
    </source>
</evidence>
<reference evidence="3" key="1">
    <citation type="submission" date="2019-06" db="EMBL/GenBank/DDBJ databases">
        <authorList>
            <person name="Zheng W."/>
        </authorList>
    </citation>
    <scope>NUCLEOTIDE SEQUENCE</scope>
    <source>
        <strain evidence="3">QDHG01</strain>
    </source>
</reference>
<comment type="catalytic activity">
    <reaction evidence="1">
        <text>(6R)-NADHX = (6S)-NADHX</text>
        <dbReference type="Rhea" id="RHEA:32215"/>
        <dbReference type="ChEBI" id="CHEBI:64074"/>
        <dbReference type="ChEBI" id="CHEBI:64075"/>
        <dbReference type="EC" id="5.1.99.6"/>
    </reaction>
</comment>
<feature type="binding site" evidence="1">
    <location>
        <begin position="119"/>
        <end position="125"/>
    </location>
    <ligand>
        <name>(6S)-NADPHX</name>
        <dbReference type="ChEBI" id="CHEBI:64076"/>
    </ligand>
</feature>
<dbReference type="PROSITE" id="PS51385">
    <property type="entry name" value="YJEF_N"/>
    <property type="match status" value="1"/>
</dbReference>
<evidence type="ECO:0000259" key="2">
    <source>
        <dbReference type="PROSITE" id="PS51385"/>
    </source>
</evidence>
<dbReference type="EMBL" id="RRYP01015030">
    <property type="protein sequence ID" value="TNV75702.1"/>
    <property type="molecule type" value="Genomic_DNA"/>
</dbReference>
<dbReference type="Pfam" id="PF03853">
    <property type="entry name" value="YjeF_N"/>
    <property type="match status" value="2"/>
</dbReference>
<feature type="binding site" evidence="1">
    <location>
        <position position="153"/>
    </location>
    <ligand>
        <name>(6S)-NADPHX</name>
        <dbReference type="ChEBI" id="CHEBI:64076"/>
    </ligand>
</feature>
<feature type="binding site" evidence="1">
    <location>
        <position position="156"/>
    </location>
    <ligand>
        <name>K(+)</name>
        <dbReference type="ChEBI" id="CHEBI:29103"/>
    </ligand>
</feature>
<evidence type="ECO:0000313" key="3">
    <source>
        <dbReference type="EMBL" id="TNV75702.1"/>
    </source>
</evidence>
<dbReference type="InterPro" id="IPR036652">
    <property type="entry name" value="YjeF_N_dom_sf"/>
</dbReference>
<keyword evidence="1" id="KW-0413">Isomerase</keyword>
<dbReference type="HAMAP" id="MF_01966">
    <property type="entry name" value="NADHX_epimerase"/>
    <property type="match status" value="1"/>
</dbReference>
<keyword evidence="1" id="KW-0479">Metal-binding</keyword>
<keyword evidence="4" id="KW-1185">Reference proteome</keyword>
<sequence>MEGGSNRYDGKLDFTYKNNPISIAQMKEWEDATWAAGIEEEPVMRRAGKAVAEVAEKVTKEGDSILVLAGKGKNGGDAIYAAEYIKERNVTLVKITDAQASIKDIDEFGGECIIDGLFGIGLNRPMEGGWKGLTEAINKKTYLNPNLEVVAVDTPSGLDGDSGEALGGLAVKATITVTFGAIKKGMLSESAKPWVGSIIAAEEVGLLPYPFK</sequence>
<comment type="caution">
    <text evidence="3">The sequence shown here is derived from an EMBL/GenBank/DDBJ whole genome shotgun (WGS) entry which is preliminary data.</text>
</comment>
<dbReference type="AlphaFoldDB" id="A0A8J8NIG6"/>
<feature type="binding site" evidence="1">
    <location>
        <position position="74"/>
    </location>
    <ligand>
        <name>K(+)</name>
        <dbReference type="ChEBI" id="CHEBI:29103"/>
    </ligand>
</feature>
<feature type="binding site" evidence="1">
    <location>
        <begin position="73"/>
        <end position="77"/>
    </location>
    <ligand>
        <name>(6S)-NADPHX</name>
        <dbReference type="ChEBI" id="CHEBI:64076"/>
    </ligand>
</feature>
<feature type="domain" description="YjeF N-terminal" evidence="2">
    <location>
        <begin position="26"/>
        <end position="206"/>
    </location>
</feature>
<keyword evidence="1" id="KW-0520">NAD</keyword>
<comment type="caution">
    <text evidence="1">Lacks conserved residue(s) required for the propagation of feature annotation.</text>
</comment>
<dbReference type="OrthoDB" id="10064708at2759"/>
<gene>
    <name evidence="3" type="ORF">FGO68_gene16464</name>
</gene>
<evidence type="ECO:0000256" key="1">
    <source>
        <dbReference type="HAMAP-Rule" id="MF_03159"/>
    </source>
</evidence>
<dbReference type="EC" id="5.1.99.6" evidence="1"/>
<comment type="cofactor">
    <cofactor evidence="1">
        <name>K(+)</name>
        <dbReference type="ChEBI" id="CHEBI:29103"/>
    </cofactor>
    <text evidence="1">Binds 1 potassium ion per subunit.</text>
</comment>
<dbReference type="GO" id="GO:0000166">
    <property type="term" value="F:nucleotide binding"/>
    <property type="evidence" value="ECO:0007669"/>
    <property type="project" value="UniProtKB-KW"/>
</dbReference>
<accession>A0A8J8NIG6</accession>
<protein>
    <recommendedName>
        <fullName evidence="1">NAD(P)H-hydrate epimerase</fullName>
        <ecNumber evidence="1">5.1.99.6</ecNumber>
    </recommendedName>
    <alternativeName>
        <fullName evidence="1">NAD(P)HX epimerase</fullName>
    </alternativeName>
</protein>
<proteinExistence type="inferred from homology"/>
<comment type="similarity">
    <text evidence="1">Belongs to the NnrE/AIBP family.</text>
</comment>
<dbReference type="InterPro" id="IPR004443">
    <property type="entry name" value="YjeF_N_dom"/>
</dbReference>
<dbReference type="Proteomes" id="UP000785679">
    <property type="component" value="Unassembled WGS sequence"/>
</dbReference>
<dbReference type="SUPFAM" id="SSF64153">
    <property type="entry name" value="YjeF N-terminal domain-like"/>
    <property type="match status" value="1"/>
</dbReference>
<keyword evidence="1" id="KW-0547">Nucleotide-binding</keyword>
<feature type="binding site" evidence="1">
    <location>
        <position position="115"/>
    </location>
    <ligand>
        <name>K(+)</name>
        <dbReference type="ChEBI" id="CHEBI:29103"/>
    </ligand>
</feature>
<dbReference type="GO" id="GO:0052856">
    <property type="term" value="F:NAD(P)HX epimerase activity"/>
    <property type="evidence" value="ECO:0007669"/>
    <property type="project" value="UniProtKB-UniRule"/>
</dbReference>
<comment type="catalytic activity">
    <reaction evidence="1">
        <text>(6R)-NADPHX = (6S)-NADPHX</text>
        <dbReference type="Rhea" id="RHEA:32227"/>
        <dbReference type="ChEBI" id="CHEBI:64076"/>
        <dbReference type="ChEBI" id="CHEBI:64077"/>
        <dbReference type="EC" id="5.1.99.6"/>
    </reaction>
</comment>
<keyword evidence="1" id="KW-0630">Potassium</keyword>